<keyword evidence="1" id="KW-0998">Cell outer membrane</keyword>
<comment type="subcellular location">
    <subcellularLocation>
        <location evidence="1">Cell outer membrane</location>
        <topology evidence="1">Multi-pass membrane protein</topology>
    </subcellularLocation>
</comment>
<keyword evidence="3" id="KW-0675">Receptor</keyword>
<keyword evidence="1" id="KW-0472">Membrane</keyword>
<keyword evidence="1" id="KW-1134">Transmembrane beta strand</keyword>
<evidence type="ECO:0000256" key="1">
    <source>
        <dbReference type="PROSITE-ProRule" id="PRU01360"/>
    </source>
</evidence>
<organism evidence="3 4">
    <name type="scientific">Bacteroides eggerthii</name>
    <dbReference type="NCBI Taxonomy" id="28111"/>
    <lineage>
        <taxon>Bacteria</taxon>
        <taxon>Pseudomonadati</taxon>
        <taxon>Bacteroidota</taxon>
        <taxon>Bacteroidia</taxon>
        <taxon>Bacteroidales</taxon>
        <taxon>Bacteroidaceae</taxon>
        <taxon>Bacteroides</taxon>
    </lineage>
</organism>
<dbReference type="AlphaFoldDB" id="A0A380ZL53"/>
<dbReference type="SUPFAM" id="SSF56935">
    <property type="entry name" value="Porins"/>
    <property type="match status" value="1"/>
</dbReference>
<keyword evidence="1" id="KW-0812">Transmembrane</keyword>
<dbReference type="Gene3D" id="2.170.130.10">
    <property type="entry name" value="TonB-dependent receptor, plug domain"/>
    <property type="match status" value="1"/>
</dbReference>
<dbReference type="InterPro" id="IPR039426">
    <property type="entry name" value="TonB-dep_rcpt-like"/>
</dbReference>
<dbReference type="GO" id="GO:0009279">
    <property type="term" value="C:cell outer membrane"/>
    <property type="evidence" value="ECO:0007669"/>
    <property type="project" value="UniProtKB-SubCell"/>
</dbReference>
<keyword evidence="1" id="KW-0813">Transport</keyword>
<comment type="similarity">
    <text evidence="1">Belongs to the TonB-dependent receptor family.</text>
</comment>
<dbReference type="InterPro" id="IPR037066">
    <property type="entry name" value="Plug_dom_sf"/>
</dbReference>
<dbReference type="EMBL" id="UFSX01000005">
    <property type="protein sequence ID" value="SUV47230.1"/>
    <property type="molecule type" value="Genomic_DNA"/>
</dbReference>
<protein>
    <submittedName>
        <fullName evidence="3">TonB-dependent receptor</fullName>
    </submittedName>
</protein>
<dbReference type="InterPro" id="IPR012910">
    <property type="entry name" value="Plug_dom"/>
</dbReference>
<sequence>MVLVKKSELTGAISSVKADEIVKIPAVNISQALQGKVSGLQVVSTSGRAGDETQISLRGNGSLSASNDVLVCH</sequence>
<evidence type="ECO:0000313" key="3">
    <source>
        <dbReference type="EMBL" id="SUV47230.1"/>
    </source>
</evidence>
<dbReference type="Proteomes" id="UP000254424">
    <property type="component" value="Unassembled WGS sequence"/>
</dbReference>
<accession>A0A380ZL53</accession>
<evidence type="ECO:0000259" key="2">
    <source>
        <dbReference type="Pfam" id="PF07715"/>
    </source>
</evidence>
<dbReference type="RefSeq" id="WP_115615994.1">
    <property type="nucleotide sequence ID" value="NZ_UFSX01000005.1"/>
</dbReference>
<proteinExistence type="inferred from homology"/>
<evidence type="ECO:0000313" key="4">
    <source>
        <dbReference type="Proteomes" id="UP000254424"/>
    </source>
</evidence>
<feature type="domain" description="TonB-dependent receptor plug" evidence="2">
    <location>
        <begin position="6"/>
        <end position="70"/>
    </location>
</feature>
<dbReference type="Pfam" id="PF07715">
    <property type="entry name" value="Plug"/>
    <property type="match status" value="1"/>
</dbReference>
<reference evidence="3 4" key="1">
    <citation type="submission" date="2018-06" db="EMBL/GenBank/DDBJ databases">
        <authorList>
            <consortium name="Pathogen Informatics"/>
            <person name="Doyle S."/>
        </authorList>
    </citation>
    <scope>NUCLEOTIDE SEQUENCE [LARGE SCALE GENOMIC DNA]</scope>
    <source>
        <strain evidence="3 4">NCTC11155</strain>
    </source>
</reference>
<dbReference type="PROSITE" id="PS52016">
    <property type="entry name" value="TONB_DEPENDENT_REC_3"/>
    <property type="match status" value="1"/>
</dbReference>
<name>A0A380ZL53_9BACE</name>
<gene>
    <name evidence="3" type="ORF">NCTC11155_03695</name>
</gene>